<protein>
    <submittedName>
        <fullName evidence="2">Uncharacterized protein</fullName>
    </submittedName>
</protein>
<reference evidence="2" key="1">
    <citation type="submission" date="2021-05" db="EMBL/GenBank/DDBJ databases">
        <authorList>
            <person name="Alioto T."/>
            <person name="Alioto T."/>
            <person name="Gomez Garrido J."/>
        </authorList>
    </citation>
    <scope>NUCLEOTIDE SEQUENCE</scope>
</reference>
<accession>A0A8D8RHQ3</accession>
<dbReference type="AlphaFoldDB" id="A0A8D8RHQ3"/>
<organism evidence="2">
    <name type="scientific">Cacopsylla melanoneura</name>
    <dbReference type="NCBI Taxonomy" id="428564"/>
    <lineage>
        <taxon>Eukaryota</taxon>
        <taxon>Metazoa</taxon>
        <taxon>Ecdysozoa</taxon>
        <taxon>Arthropoda</taxon>
        <taxon>Hexapoda</taxon>
        <taxon>Insecta</taxon>
        <taxon>Pterygota</taxon>
        <taxon>Neoptera</taxon>
        <taxon>Paraneoptera</taxon>
        <taxon>Hemiptera</taxon>
        <taxon>Sternorrhyncha</taxon>
        <taxon>Psylloidea</taxon>
        <taxon>Psyllidae</taxon>
        <taxon>Psyllinae</taxon>
        <taxon>Cacopsylla</taxon>
    </lineage>
</organism>
<feature type="chain" id="PRO_5034608667" evidence="1">
    <location>
        <begin position="20"/>
        <end position="320"/>
    </location>
</feature>
<evidence type="ECO:0000256" key="1">
    <source>
        <dbReference type="SAM" id="SignalP"/>
    </source>
</evidence>
<name>A0A8D8RHQ3_9HEMI</name>
<sequence>MTVPLHSSFLYLLCHFCHSQLVSYHFISYSIHPCHTTTPPQHSHLSNLQPFLMYFLQRPSLSTIQHGRSYNCLVNLSFQTHVHSSITKHTCHLLPIHPGRIYTMSNFAIQFSFTVNGRTQVSELVHSVEVNSVKMYRVSIFHTKVQLYSLGSIDLETLFFQSSPPLLQFLLNFTRTFSTQHYVISKQHAPRSFSSYAFCQYIHDNIKQIWAKGRPLVKPDFHWNFVCKSDTASNLGGCLLIHVLYYTDILLRGSCYSQTTPNLITRNTVISLLKVNKNKVQYLFFFKVFLEHLTYGKNSIHSASPRHKTKLIFRDTSFFP</sequence>
<proteinExistence type="predicted"/>
<dbReference type="EMBL" id="HBUF01155644">
    <property type="protein sequence ID" value="CAG6649079.1"/>
    <property type="molecule type" value="Transcribed_RNA"/>
</dbReference>
<keyword evidence="1" id="KW-0732">Signal</keyword>
<evidence type="ECO:0000313" key="2">
    <source>
        <dbReference type="EMBL" id="CAG6649079.1"/>
    </source>
</evidence>
<feature type="signal peptide" evidence="1">
    <location>
        <begin position="1"/>
        <end position="19"/>
    </location>
</feature>